<name>A0A662D9U2_UNCAE</name>
<dbReference type="GO" id="GO:0071555">
    <property type="term" value="P:cell wall organization"/>
    <property type="evidence" value="ECO:0007669"/>
    <property type="project" value="TreeGrafter"/>
</dbReference>
<keyword evidence="4 8" id="KW-1133">Transmembrane helix</keyword>
<evidence type="ECO:0000256" key="3">
    <source>
        <dbReference type="ARBA" id="ARBA00022692"/>
    </source>
</evidence>
<dbReference type="EMBL" id="QMQA01000157">
    <property type="protein sequence ID" value="RLE12534.1"/>
    <property type="molecule type" value="Genomic_DNA"/>
</dbReference>
<keyword evidence="7" id="KW-0479">Metal-binding</keyword>
<evidence type="ECO:0000256" key="7">
    <source>
        <dbReference type="PIRSR" id="PIRSR600715-1"/>
    </source>
</evidence>
<evidence type="ECO:0000256" key="2">
    <source>
        <dbReference type="ARBA" id="ARBA00022679"/>
    </source>
</evidence>
<evidence type="ECO:0000256" key="6">
    <source>
        <dbReference type="NCBIfam" id="TIGR00445"/>
    </source>
</evidence>
<feature type="transmembrane region" description="Helical" evidence="8">
    <location>
        <begin position="98"/>
        <end position="120"/>
    </location>
</feature>
<dbReference type="GO" id="GO:0046872">
    <property type="term" value="F:metal ion binding"/>
    <property type="evidence" value="ECO:0007669"/>
    <property type="project" value="UniProtKB-KW"/>
</dbReference>
<evidence type="ECO:0000313" key="9">
    <source>
        <dbReference type="EMBL" id="RLE12534.1"/>
    </source>
</evidence>
<dbReference type="GO" id="GO:0005886">
    <property type="term" value="C:plasma membrane"/>
    <property type="evidence" value="ECO:0007669"/>
    <property type="project" value="TreeGrafter"/>
</dbReference>
<keyword evidence="7" id="KW-0460">Magnesium</keyword>
<feature type="binding site" evidence="7">
    <location>
        <position position="1"/>
    </location>
    <ligand>
        <name>Mg(2+)</name>
        <dbReference type="ChEBI" id="CHEBI:18420"/>
    </ligand>
</feature>
<organism evidence="9 10">
    <name type="scientific">Aerophobetes bacterium</name>
    <dbReference type="NCBI Taxonomy" id="2030807"/>
    <lineage>
        <taxon>Bacteria</taxon>
        <taxon>Candidatus Aerophobota</taxon>
    </lineage>
</organism>
<comment type="cofactor">
    <cofactor evidence="7">
        <name>Mg(2+)</name>
        <dbReference type="ChEBI" id="CHEBI:18420"/>
    </cofactor>
</comment>
<evidence type="ECO:0000256" key="1">
    <source>
        <dbReference type="ARBA" id="ARBA00004141"/>
    </source>
</evidence>
<keyword evidence="5 8" id="KW-0472">Membrane</keyword>
<evidence type="ECO:0000256" key="8">
    <source>
        <dbReference type="SAM" id="Phobius"/>
    </source>
</evidence>
<comment type="caution">
    <text evidence="9">The sequence shown here is derived from an EMBL/GenBank/DDBJ whole genome shotgun (WGS) entry which is preliminary data.</text>
</comment>
<dbReference type="CDD" id="cd06852">
    <property type="entry name" value="GT_MraY"/>
    <property type="match status" value="1"/>
</dbReference>
<sequence>NLTDGLDGLALGLIIFVVSAYAGLSYLTGHIKIAEYLKIPFIHDSAELTVYCMSVLGAGIGFLWYNAHPAEVFMGDTGSLSLGGAIGVISLLIKKEILLIIVGGVFVAETFSVILQVFSYKLFGKRVFLMAPIHHHFELKGWSESKIIVRFWIIGAMLALIAMSTLKIQ</sequence>
<dbReference type="Proteomes" id="UP000280417">
    <property type="component" value="Unassembled WGS sequence"/>
</dbReference>
<dbReference type="GO" id="GO:0008963">
    <property type="term" value="F:phospho-N-acetylmuramoyl-pentapeptide-transferase activity"/>
    <property type="evidence" value="ECO:0007669"/>
    <property type="project" value="UniProtKB-UniRule"/>
</dbReference>
<feature type="transmembrane region" description="Helical" evidence="8">
    <location>
        <begin position="73"/>
        <end position="93"/>
    </location>
</feature>
<accession>A0A662D9U2</accession>
<dbReference type="PANTHER" id="PTHR22926:SF5">
    <property type="entry name" value="PHOSPHO-N-ACETYLMURAMOYL-PENTAPEPTIDE-TRANSFERASE HOMOLOG"/>
    <property type="match status" value="1"/>
</dbReference>
<dbReference type="GO" id="GO:0009252">
    <property type="term" value="P:peptidoglycan biosynthetic process"/>
    <property type="evidence" value="ECO:0007669"/>
    <property type="project" value="UniProtKB-UniRule"/>
</dbReference>
<feature type="transmembrane region" description="Helical" evidence="8">
    <location>
        <begin position="48"/>
        <end position="67"/>
    </location>
</feature>
<dbReference type="InterPro" id="IPR000715">
    <property type="entry name" value="Glycosyl_transferase_4"/>
</dbReference>
<dbReference type="PANTHER" id="PTHR22926">
    <property type="entry name" value="PHOSPHO-N-ACETYLMURAMOYL-PENTAPEPTIDE-TRANSFERASE"/>
    <property type="match status" value="1"/>
</dbReference>
<protein>
    <recommendedName>
        <fullName evidence="6">Phospho-N-acetylmuramoyl-pentapeptide-transferase</fullName>
        <ecNumber evidence="6">2.7.8.13</ecNumber>
    </recommendedName>
</protein>
<evidence type="ECO:0000313" key="10">
    <source>
        <dbReference type="Proteomes" id="UP000280417"/>
    </source>
</evidence>
<dbReference type="AlphaFoldDB" id="A0A662D9U2"/>
<gene>
    <name evidence="9" type="primary">mraY</name>
    <name evidence="9" type="ORF">DRJ04_05990</name>
</gene>
<evidence type="ECO:0000256" key="5">
    <source>
        <dbReference type="ARBA" id="ARBA00023136"/>
    </source>
</evidence>
<dbReference type="InterPro" id="IPR003524">
    <property type="entry name" value="PNAcMuramoyl-5peptid_Trfase"/>
</dbReference>
<keyword evidence="3 8" id="KW-0812">Transmembrane</keyword>
<dbReference type="NCBIfam" id="TIGR00445">
    <property type="entry name" value="mraY"/>
    <property type="match status" value="1"/>
</dbReference>
<feature type="transmembrane region" description="Helical" evidence="8">
    <location>
        <begin position="6"/>
        <end position="27"/>
    </location>
</feature>
<feature type="non-terminal residue" evidence="9">
    <location>
        <position position="1"/>
    </location>
</feature>
<evidence type="ECO:0000256" key="4">
    <source>
        <dbReference type="ARBA" id="ARBA00022989"/>
    </source>
</evidence>
<proteinExistence type="predicted"/>
<keyword evidence="2 9" id="KW-0808">Transferase</keyword>
<feature type="transmembrane region" description="Helical" evidence="8">
    <location>
        <begin position="147"/>
        <end position="166"/>
    </location>
</feature>
<dbReference type="EC" id="2.7.8.13" evidence="6"/>
<dbReference type="Pfam" id="PF00953">
    <property type="entry name" value="Glycos_transf_4"/>
    <property type="match status" value="1"/>
</dbReference>
<comment type="subcellular location">
    <subcellularLocation>
        <location evidence="1">Membrane</location>
        <topology evidence="1">Multi-pass membrane protein</topology>
    </subcellularLocation>
</comment>
<reference evidence="9 10" key="1">
    <citation type="submission" date="2018-06" db="EMBL/GenBank/DDBJ databases">
        <title>Extensive metabolic versatility and redundancy in microbially diverse, dynamic hydrothermal sediments.</title>
        <authorList>
            <person name="Dombrowski N."/>
            <person name="Teske A."/>
            <person name="Baker B.J."/>
        </authorList>
    </citation>
    <scope>NUCLEOTIDE SEQUENCE [LARGE SCALE GENOMIC DNA]</scope>
    <source>
        <strain evidence="9">B3_G15</strain>
    </source>
</reference>
<feature type="binding site" evidence="7">
    <location>
        <position position="76"/>
    </location>
    <ligand>
        <name>Mg(2+)</name>
        <dbReference type="ChEBI" id="CHEBI:18420"/>
    </ligand>
</feature>